<proteinExistence type="predicted"/>
<accession>A0ACB9M7W2</accession>
<protein>
    <submittedName>
        <fullName evidence="1">Uncharacterized protein</fullName>
    </submittedName>
</protein>
<organism evidence="1 2">
    <name type="scientific">Melastoma candidum</name>
    <dbReference type="NCBI Taxonomy" id="119954"/>
    <lineage>
        <taxon>Eukaryota</taxon>
        <taxon>Viridiplantae</taxon>
        <taxon>Streptophyta</taxon>
        <taxon>Embryophyta</taxon>
        <taxon>Tracheophyta</taxon>
        <taxon>Spermatophyta</taxon>
        <taxon>Magnoliopsida</taxon>
        <taxon>eudicotyledons</taxon>
        <taxon>Gunneridae</taxon>
        <taxon>Pentapetalae</taxon>
        <taxon>rosids</taxon>
        <taxon>malvids</taxon>
        <taxon>Myrtales</taxon>
        <taxon>Melastomataceae</taxon>
        <taxon>Melastomatoideae</taxon>
        <taxon>Melastomateae</taxon>
        <taxon>Melastoma</taxon>
    </lineage>
</organism>
<evidence type="ECO:0000313" key="1">
    <source>
        <dbReference type="EMBL" id="KAI4320091.1"/>
    </source>
</evidence>
<dbReference type="EMBL" id="CM042889">
    <property type="protein sequence ID" value="KAI4320091.1"/>
    <property type="molecule type" value="Genomic_DNA"/>
</dbReference>
<name>A0ACB9M7W2_9MYRT</name>
<reference evidence="2" key="1">
    <citation type="journal article" date="2023" name="Front. Plant Sci.">
        <title>Chromosomal-level genome assembly of Melastoma candidum provides insights into trichome evolution.</title>
        <authorList>
            <person name="Zhong Y."/>
            <person name="Wu W."/>
            <person name="Sun C."/>
            <person name="Zou P."/>
            <person name="Liu Y."/>
            <person name="Dai S."/>
            <person name="Zhou R."/>
        </authorList>
    </citation>
    <scope>NUCLEOTIDE SEQUENCE [LARGE SCALE GENOMIC DNA]</scope>
</reference>
<keyword evidence="2" id="KW-1185">Reference proteome</keyword>
<dbReference type="Proteomes" id="UP001057402">
    <property type="component" value="Chromosome 10"/>
</dbReference>
<sequence length="215" mass="23644">MTTSPIPSSSSRPPPWMDSLPVSRFPTLPSVMIPSPPQCPGIKPELEPQKPFPPPSEETPDGQTAAAAATPQKMSDSDGGGRRRYRGVRRRPWGKYASEIRDPLRKGSRIWLGTFETDVDAARAYDSAAFKMRGRKAILNFPSEAGKLRPTPNSCRRRKRRISTDTDAAMNDQVKEETRGEEGLELEGGEGDGDVEDAEEFDFLGDEEAPLNSKG</sequence>
<evidence type="ECO:0000313" key="2">
    <source>
        <dbReference type="Proteomes" id="UP001057402"/>
    </source>
</evidence>
<gene>
    <name evidence="1" type="ORF">MLD38_033605</name>
</gene>
<comment type="caution">
    <text evidence="1">The sequence shown here is derived from an EMBL/GenBank/DDBJ whole genome shotgun (WGS) entry which is preliminary data.</text>
</comment>